<evidence type="ECO:0000313" key="1">
    <source>
        <dbReference type="EMBL" id="SFF31790.1"/>
    </source>
</evidence>
<proteinExistence type="predicted"/>
<dbReference type="AlphaFoldDB" id="A0A1I2HR57"/>
<dbReference type="Pfam" id="PF04402">
    <property type="entry name" value="SIMPL"/>
    <property type="match status" value="1"/>
</dbReference>
<protein>
    <recommendedName>
        <fullName evidence="2">Oxidative stress defense protein</fullName>
    </recommendedName>
</protein>
<dbReference type="GO" id="GO:0006974">
    <property type="term" value="P:DNA damage response"/>
    <property type="evidence" value="ECO:0007669"/>
    <property type="project" value="TreeGrafter"/>
</dbReference>
<dbReference type="Proteomes" id="UP000183129">
    <property type="component" value="Unassembled WGS sequence"/>
</dbReference>
<dbReference type="InterPro" id="IPR052022">
    <property type="entry name" value="26kDa_periplasmic_antigen"/>
</dbReference>
<dbReference type="InterPro" id="IPR007497">
    <property type="entry name" value="SIMPL/DUF541"/>
</dbReference>
<reference evidence="1" key="1">
    <citation type="submission" date="2016-10" db="EMBL/GenBank/DDBJ databases">
        <authorList>
            <person name="de Groot N.N."/>
        </authorList>
    </citation>
    <scope>NUCLEOTIDE SEQUENCE [LARGE SCALE GENOMIC DNA]</scope>
    <source>
        <strain evidence="1">ATCC 51969</strain>
    </source>
</reference>
<dbReference type="PANTHER" id="PTHR34387:SF1">
    <property type="entry name" value="PERIPLASMIC IMMUNOGENIC PROTEIN"/>
    <property type="match status" value="1"/>
</dbReference>
<dbReference type="EMBL" id="FONS01000009">
    <property type="protein sequence ID" value="SFF31790.1"/>
    <property type="molecule type" value="Genomic_DNA"/>
</dbReference>
<accession>A0A1I2HR57</accession>
<organism evidence="1">
    <name type="scientific">Pedobacter antarcticus</name>
    <dbReference type="NCBI Taxonomy" id="34086"/>
    <lineage>
        <taxon>Bacteria</taxon>
        <taxon>Pseudomonadati</taxon>
        <taxon>Bacteroidota</taxon>
        <taxon>Sphingobacteriia</taxon>
        <taxon>Sphingobacteriales</taxon>
        <taxon>Sphingobacteriaceae</taxon>
        <taxon>Pedobacter</taxon>
    </lineage>
</organism>
<dbReference type="PANTHER" id="PTHR34387">
    <property type="entry name" value="SLR1258 PROTEIN"/>
    <property type="match status" value="1"/>
</dbReference>
<dbReference type="Gene3D" id="3.30.110.170">
    <property type="entry name" value="Protein of unknown function (DUF541), domain 1"/>
    <property type="match status" value="1"/>
</dbReference>
<name>A0A1I2HR57_9SPHI</name>
<dbReference type="Gene3D" id="3.30.70.2970">
    <property type="entry name" value="Protein of unknown function (DUF541), domain 2"/>
    <property type="match status" value="1"/>
</dbReference>
<gene>
    <name evidence="1" type="ORF">SAMN03003324_03280</name>
</gene>
<dbReference type="STRING" id="34086.SAMN04488084_103220"/>
<sequence>METARFLHLFIKHTKISIMKKLLTLAIVALFSFNALAQADLRKKISVNGTAETEVTPDIIYLSISLKEYLKDGNSKKKVEINELETQLFNAVQKAGIPSENLMINNLSSYNTIAEKKKNPDFLVSKQYRLKVTDLNKWNQLMAAIDPKGIAYTNIESFDYSKIEALKKELKIKALQNAKEKAQYLVEAIGSQLGAPLDIQEINNESFPQMNYRSSPMMMKSMAEDSSGGMVSPDIDFKKIKLNYQMNTVFEIK</sequence>
<evidence type="ECO:0008006" key="2">
    <source>
        <dbReference type="Google" id="ProtNLM"/>
    </source>
</evidence>